<dbReference type="PROSITE" id="PS01032">
    <property type="entry name" value="PPM_1"/>
    <property type="match status" value="1"/>
</dbReference>
<organism evidence="12 13">
    <name type="scientific">Kalanchoe fedtschenkoi</name>
    <name type="common">Lavender scallops</name>
    <name type="synonym">South American air plant</name>
    <dbReference type="NCBI Taxonomy" id="63787"/>
    <lineage>
        <taxon>Eukaryota</taxon>
        <taxon>Viridiplantae</taxon>
        <taxon>Streptophyta</taxon>
        <taxon>Embryophyta</taxon>
        <taxon>Tracheophyta</taxon>
        <taxon>Spermatophyta</taxon>
        <taxon>Magnoliopsida</taxon>
        <taxon>eudicotyledons</taxon>
        <taxon>Gunneridae</taxon>
        <taxon>Pentapetalae</taxon>
        <taxon>Saxifragales</taxon>
        <taxon>Crassulaceae</taxon>
        <taxon>Kalanchoe</taxon>
    </lineage>
</organism>
<evidence type="ECO:0000256" key="3">
    <source>
        <dbReference type="ARBA" id="ARBA00013081"/>
    </source>
</evidence>
<evidence type="ECO:0000313" key="13">
    <source>
        <dbReference type="Proteomes" id="UP000594263"/>
    </source>
</evidence>
<accession>A0A7N0ZVV1</accession>
<dbReference type="PANTHER" id="PTHR47992">
    <property type="entry name" value="PROTEIN PHOSPHATASE"/>
    <property type="match status" value="1"/>
</dbReference>
<evidence type="ECO:0000256" key="8">
    <source>
        <dbReference type="ARBA" id="ARBA00023211"/>
    </source>
</evidence>
<dbReference type="InterPro" id="IPR015655">
    <property type="entry name" value="PP2C"/>
</dbReference>
<protein>
    <recommendedName>
        <fullName evidence="3">protein-serine/threonine phosphatase</fullName>
        <ecNumber evidence="3">3.1.3.16</ecNumber>
    </recommendedName>
</protein>
<dbReference type="CDD" id="cd00143">
    <property type="entry name" value="PP2Cc"/>
    <property type="match status" value="1"/>
</dbReference>
<evidence type="ECO:0000256" key="1">
    <source>
        <dbReference type="ARBA" id="ARBA00001936"/>
    </source>
</evidence>
<dbReference type="EC" id="3.1.3.16" evidence="3"/>
<dbReference type="GO" id="GO:0046872">
    <property type="term" value="F:metal ion binding"/>
    <property type="evidence" value="ECO:0007669"/>
    <property type="project" value="UniProtKB-KW"/>
</dbReference>
<evidence type="ECO:0000256" key="9">
    <source>
        <dbReference type="RuleBase" id="RU003465"/>
    </source>
</evidence>
<dbReference type="InterPro" id="IPR036457">
    <property type="entry name" value="PPM-type-like_dom_sf"/>
</dbReference>
<reference evidence="12" key="1">
    <citation type="submission" date="2021-01" db="UniProtKB">
        <authorList>
            <consortium name="EnsemblPlants"/>
        </authorList>
    </citation>
    <scope>IDENTIFICATION</scope>
</reference>
<evidence type="ECO:0000256" key="2">
    <source>
        <dbReference type="ARBA" id="ARBA00001946"/>
    </source>
</evidence>
<dbReference type="Proteomes" id="UP000594263">
    <property type="component" value="Unplaced"/>
</dbReference>
<evidence type="ECO:0000256" key="10">
    <source>
        <dbReference type="SAM" id="MobiDB-lite"/>
    </source>
</evidence>
<comment type="cofactor">
    <cofactor evidence="1">
        <name>Mn(2+)</name>
        <dbReference type="ChEBI" id="CHEBI:29035"/>
    </cofactor>
</comment>
<name>A0A7N0ZVV1_KALFE</name>
<keyword evidence="8" id="KW-0464">Manganese</keyword>
<keyword evidence="7 9" id="KW-0904">Protein phosphatase</keyword>
<evidence type="ECO:0000256" key="6">
    <source>
        <dbReference type="ARBA" id="ARBA00022842"/>
    </source>
</evidence>
<feature type="region of interest" description="Disordered" evidence="10">
    <location>
        <begin position="19"/>
        <end position="39"/>
    </location>
</feature>
<evidence type="ECO:0000313" key="12">
    <source>
        <dbReference type="EnsemblPlants" id="Kaladp0042s0355.1.v1.1"/>
    </source>
</evidence>
<evidence type="ECO:0000259" key="11">
    <source>
        <dbReference type="PROSITE" id="PS51746"/>
    </source>
</evidence>
<dbReference type="AlphaFoldDB" id="A0A7N0ZVV1"/>
<dbReference type="SMART" id="SM00332">
    <property type="entry name" value="PP2Cc"/>
    <property type="match status" value="1"/>
</dbReference>
<evidence type="ECO:0000256" key="5">
    <source>
        <dbReference type="ARBA" id="ARBA00022801"/>
    </source>
</evidence>
<sequence length="336" mass="36078">MMSSSVHALLSDHQLPLKRSRVNVDSSHTRSAHPGTRLDLSVVPGPSLPPHPPAAAFSHSPTLSHDRRVYFDVDEENEEAFVKRAPSSYGAVSLIGRRRVMEDAITAAPPGLHEFFGVYDGHGGPVVSNACRERLHLILADEIAREETVVDWRRVMKACFQKMDEEVKGYVRRNGGGLVDGSESTGSTATVAMVAEEEIVVANCGDSKALVFSAGLALPLTRDHNPDLPDEGMRLGGGGGAFLAGLPVSRAIEPEVKLQARTPSDEFLIMASHGLWDVVSNEDACQVVNNCLDGQMKRSLKEDLVRSPAVAAATLAEFAVARGSKDNISIVIIDLS</sequence>
<dbReference type="OMA" id="LGDWCLK"/>
<evidence type="ECO:0000256" key="4">
    <source>
        <dbReference type="ARBA" id="ARBA00022723"/>
    </source>
</evidence>
<dbReference type="Pfam" id="PF00481">
    <property type="entry name" value="PP2C"/>
    <property type="match status" value="1"/>
</dbReference>
<comment type="similarity">
    <text evidence="9">Belongs to the PP2C family.</text>
</comment>
<keyword evidence="6" id="KW-0460">Magnesium</keyword>
<dbReference type="Gene3D" id="3.60.40.10">
    <property type="entry name" value="PPM-type phosphatase domain"/>
    <property type="match status" value="1"/>
</dbReference>
<proteinExistence type="inferred from homology"/>
<dbReference type="SMART" id="SM00331">
    <property type="entry name" value="PP2C_SIG"/>
    <property type="match status" value="1"/>
</dbReference>
<comment type="cofactor">
    <cofactor evidence="2">
        <name>Mg(2+)</name>
        <dbReference type="ChEBI" id="CHEBI:18420"/>
    </cofactor>
</comment>
<keyword evidence="4" id="KW-0479">Metal-binding</keyword>
<dbReference type="EnsemblPlants" id="Kaladp0042s0355.1.v1.1">
    <property type="protein sequence ID" value="Kaladp0042s0355.1.v1.1"/>
    <property type="gene ID" value="Kaladp0042s0355.v1.1"/>
</dbReference>
<evidence type="ECO:0000256" key="7">
    <source>
        <dbReference type="ARBA" id="ARBA00022912"/>
    </source>
</evidence>
<dbReference type="PROSITE" id="PS51746">
    <property type="entry name" value="PPM_2"/>
    <property type="match status" value="1"/>
</dbReference>
<dbReference type="Gramene" id="Kaladp0042s0355.1.v1.1">
    <property type="protein sequence ID" value="Kaladp0042s0355.1.v1.1"/>
    <property type="gene ID" value="Kaladp0042s0355.v1.1"/>
</dbReference>
<feature type="domain" description="PPM-type phosphatase" evidence="11">
    <location>
        <begin position="88"/>
        <end position="335"/>
    </location>
</feature>
<dbReference type="SUPFAM" id="SSF81606">
    <property type="entry name" value="PP2C-like"/>
    <property type="match status" value="1"/>
</dbReference>
<keyword evidence="5 9" id="KW-0378">Hydrolase</keyword>
<dbReference type="GO" id="GO:0004722">
    <property type="term" value="F:protein serine/threonine phosphatase activity"/>
    <property type="evidence" value="ECO:0007669"/>
    <property type="project" value="UniProtKB-EC"/>
</dbReference>
<dbReference type="InterPro" id="IPR000222">
    <property type="entry name" value="PP2C_BS"/>
</dbReference>
<dbReference type="InterPro" id="IPR001932">
    <property type="entry name" value="PPM-type_phosphatase-like_dom"/>
</dbReference>
<keyword evidence="13" id="KW-1185">Reference proteome</keyword>